<feature type="domain" description="F-box" evidence="1">
    <location>
        <begin position="6"/>
        <end position="42"/>
    </location>
</feature>
<accession>A0A9P5NZL3</accession>
<dbReference type="SUPFAM" id="SSF81383">
    <property type="entry name" value="F-box domain"/>
    <property type="match status" value="1"/>
</dbReference>
<dbReference type="InterPro" id="IPR036047">
    <property type="entry name" value="F-box-like_dom_sf"/>
</dbReference>
<comment type="caution">
    <text evidence="2">The sequence shown here is derived from an EMBL/GenBank/DDBJ whole genome shotgun (WGS) entry which is preliminary data.</text>
</comment>
<evidence type="ECO:0000313" key="2">
    <source>
        <dbReference type="EMBL" id="KAF8910169.1"/>
    </source>
</evidence>
<dbReference type="InterPro" id="IPR001810">
    <property type="entry name" value="F-box_dom"/>
</dbReference>
<dbReference type="EMBL" id="JADNYJ010000007">
    <property type="protein sequence ID" value="KAF8910169.1"/>
    <property type="molecule type" value="Genomic_DNA"/>
</dbReference>
<dbReference type="Gene3D" id="3.80.10.10">
    <property type="entry name" value="Ribonuclease Inhibitor"/>
    <property type="match status" value="1"/>
</dbReference>
<reference evidence="2" key="1">
    <citation type="submission" date="2020-11" db="EMBL/GenBank/DDBJ databases">
        <authorList>
            <consortium name="DOE Joint Genome Institute"/>
            <person name="Ahrendt S."/>
            <person name="Riley R."/>
            <person name="Andreopoulos W."/>
            <person name="LaButti K."/>
            <person name="Pangilinan J."/>
            <person name="Ruiz-duenas F.J."/>
            <person name="Barrasa J.M."/>
            <person name="Sanchez-Garcia M."/>
            <person name="Camarero S."/>
            <person name="Miyauchi S."/>
            <person name="Serrano A."/>
            <person name="Linde D."/>
            <person name="Babiker R."/>
            <person name="Drula E."/>
            <person name="Ayuso-Fernandez I."/>
            <person name="Pacheco R."/>
            <person name="Padilla G."/>
            <person name="Ferreira P."/>
            <person name="Barriuso J."/>
            <person name="Kellner H."/>
            <person name="Castanera R."/>
            <person name="Alfaro M."/>
            <person name="Ramirez L."/>
            <person name="Pisabarro A.G."/>
            <person name="Kuo A."/>
            <person name="Tritt A."/>
            <person name="Lipzen A."/>
            <person name="He G."/>
            <person name="Yan M."/>
            <person name="Ng V."/>
            <person name="Cullen D."/>
            <person name="Martin F."/>
            <person name="Rosso M.-N."/>
            <person name="Henrissat B."/>
            <person name="Hibbett D."/>
            <person name="Martinez A.T."/>
            <person name="Grigoriev I.V."/>
        </authorList>
    </citation>
    <scope>NUCLEOTIDE SEQUENCE</scope>
    <source>
        <strain evidence="2">AH 44721</strain>
    </source>
</reference>
<dbReference type="SUPFAM" id="SSF52047">
    <property type="entry name" value="RNI-like"/>
    <property type="match status" value="1"/>
</dbReference>
<name>A0A9P5NZL3_GYMJU</name>
<dbReference type="Pfam" id="PF12937">
    <property type="entry name" value="F-box-like"/>
    <property type="match status" value="1"/>
</dbReference>
<dbReference type="Proteomes" id="UP000724874">
    <property type="component" value="Unassembled WGS sequence"/>
</dbReference>
<keyword evidence="3" id="KW-1185">Reference proteome</keyword>
<dbReference type="OrthoDB" id="3054030at2759"/>
<evidence type="ECO:0000313" key="3">
    <source>
        <dbReference type="Proteomes" id="UP000724874"/>
    </source>
</evidence>
<evidence type="ECO:0000259" key="1">
    <source>
        <dbReference type="Pfam" id="PF12937"/>
    </source>
</evidence>
<gene>
    <name evidence="2" type="ORF">CPB84DRAFT_1937832</name>
</gene>
<organism evidence="2 3">
    <name type="scientific">Gymnopilus junonius</name>
    <name type="common">Spectacular rustgill mushroom</name>
    <name type="synonym">Gymnopilus spectabilis subsp. junonius</name>
    <dbReference type="NCBI Taxonomy" id="109634"/>
    <lineage>
        <taxon>Eukaryota</taxon>
        <taxon>Fungi</taxon>
        <taxon>Dikarya</taxon>
        <taxon>Basidiomycota</taxon>
        <taxon>Agaricomycotina</taxon>
        <taxon>Agaricomycetes</taxon>
        <taxon>Agaricomycetidae</taxon>
        <taxon>Agaricales</taxon>
        <taxon>Agaricineae</taxon>
        <taxon>Hymenogastraceae</taxon>
        <taxon>Gymnopilus</taxon>
    </lineage>
</organism>
<dbReference type="InterPro" id="IPR032675">
    <property type="entry name" value="LRR_dom_sf"/>
</dbReference>
<dbReference type="AlphaFoldDB" id="A0A9P5NZL3"/>
<protein>
    <recommendedName>
        <fullName evidence="1">F-box domain-containing protein</fullName>
    </recommendedName>
</protein>
<proteinExistence type="predicted"/>
<sequence>MNQSGINSLPDEVLDQIFNHPDVPLGDLFNTALTCRRLHYTCLPLYFGRFGILDPSECCDIVFQPPLDDQNIKDALSGLRIALFIQSTKKLVCRFNDLDDYRLVIKNMDRLHSFISHLTVMDDVTLVFASQRCGCCSDFDPGETVDDELKKWSQSIGRILNTTLSKSCTSLTITGGRYMGHSYSFKSGHKASETESDKSRGAFSAIKNLFGKGKQAGSNITNADNPTDVLRGGNWQFNRATGTGNAIVLTSLSISAKNTSVLRSLNIRSMMFTVPPLLHWLISALQLQSIESLSLTNLQVHRKYWPAILFLIATNAPHLLELRLSRLRQLDPADILAFISSFPRLTVLHIGHNVDSVDNFDLGPFPDFPYLISLYAPAAWI</sequence>